<evidence type="ECO:0000256" key="4">
    <source>
        <dbReference type="SAM" id="MobiDB-lite"/>
    </source>
</evidence>
<evidence type="ECO:0000313" key="7">
    <source>
        <dbReference type="Proteomes" id="UP000199400"/>
    </source>
</evidence>
<reference evidence="7" key="1">
    <citation type="submission" date="2016-10" db="EMBL/GenBank/DDBJ databases">
        <authorList>
            <person name="Varghese N."/>
            <person name="Submissions S."/>
        </authorList>
    </citation>
    <scope>NUCLEOTIDE SEQUENCE [LARGE SCALE GENOMIC DNA]</scope>
    <source>
        <strain evidence="7">ATCC 25963</strain>
    </source>
</reference>
<evidence type="ECO:0000256" key="5">
    <source>
        <dbReference type="SAM" id="SignalP"/>
    </source>
</evidence>
<dbReference type="EMBL" id="FOMX01000104">
    <property type="protein sequence ID" value="SFF47583.1"/>
    <property type="molecule type" value="Genomic_DNA"/>
</dbReference>
<keyword evidence="2" id="KW-0677">Repeat</keyword>
<feature type="compositionally biased region" description="Acidic residues" evidence="4">
    <location>
        <begin position="79"/>
        <end position="88"/>
    </location>
</feature>
<name>A0A1I2J137_9BACT</name>
<dbReference type="NCBIfam" id="TIGR02232">
    <property type="entry name" value="myxo_disulf_rpt"/>
    <property type="match status" value="1"/>
</dbReference>
<dbReference type="PANTHER" id="PTHR42754:SF1">
    <property type="entry name" value="LIPOPROTEIN"/>
    <property type="match status" value="1"/>
</dbReference>
<evidence type="ECO:0000256" key="3">
    <source>
        <dbReference type="ARBA" id="ARBA00023157"/>
    </source>
</evidence>
<keyword evidence="3" id="KW-1015">Disulfide bond</keyword>
<keyword evidence="7" id="KW-1185">Reference proteome</keyword>
<sequence>MPTARHASPALFHVLTLCVACPPAAGDPNTATDPQATGTDGMSTTQQSPTGTAATATSSSTDDAPLPTTTGPAPTCPDGDLDDGEVCDDGNTIDGDGCNNDCAPSGELLFEHRPPTDGTDEVRSIAVAPDGTIVVGGVAPGLLRWVARFDAQLTPLASHPLLPDSTGHVLGVAVDESAIYAAGGFDGGSDGRDAWVARLSPDGAIEWEDTLSSGFGDEYFTQAALVGDGLVVAGFGRDADALSTLFARRYAPDGAVKWTAGHPLGVDQKVYPLGPGLGVTADAVVTGYSRPEGDQFPEFLAAFSPGDGAPLWAQALPTGNGVVNAIAPNAAGLVLAGPQGFEFLGVQQVGPTGEPLWSSQECTGSNARDVAVDSRGDIVVIGDGDGATSKSIRLCKFSPDGQLRWGKDIDGGNGLDLGYAVAIDAADRIIAGGTMADETIVGDVWLAIFSP</sequence>
<evidence type="ECO:0000256" key="2">
    <source>
        <dbReference type="ARBA" id="ARBA00022737"/>
    </source>
</evidence>
<accession>A0A1I2J137</accession>
<dbReference type="Proteomes" id="UP000199400">
    <property type="component" value="Unassembled WGS sequence"/>
</dbReference>
<organism evidence="6 7">
    <name type="scientific">Nannocystis exedens</name>
    <dbReference type="NCBI Taxonomy" id="54"/>
    <lineage>
        <taxon>Bacteria</taxon>
        <taxon>Pseudomonadati</taxon>
        <taxon>Myxococcota</taxon>
        <taxon>Polyangia</taxon>
        <taxon>Nannocystales</taxon>
        <taxon>Nannocystaceae</taxon>
        <taxon>Nannocystis</taxon>
    </lineage>
</organism>
<dbReference type="InterPro" id="IPR011936">
    <property type="entry name" value="Myxo_disulph_rpt"/>
</dbReference>
<dbReference type="Gene3D" id="2.80.10.50">
    <property type="match status" value="2"/>
</dbReference>
<evidence type="ECO:0000313" key="6">
    <source>
        <dbReference type="EMBL" id="SFF47583.1"/>
    </source>
</evidence>
<dbReference type="PANTHER" id="PTHR42754">
    <property type="entry name" value="ENDOGLUCANASE"/>
    <property type="match status" value="1"/>
</dbReference>
<feature type="signal peptide" evidence="5">
    <location>
        <begin position="1"/>
        <end position="25"/>
    </location>
</feature>
<proteinExistence type="predicted"/>
<feature type="compositionally biased region" description="Polar residues" evidence="4">
    <location>
        <begin position="29"/>
        <end position="42"/>
    </location>
</feature>
<feature type="region of interest" description="Disordered" evidence="4">
    <location>
        <begin position="29"/>
        <end position="88"/>
    </location>
</feature>
<dbReference type="SUPFAM" id="SSF50998">
    <property type="entry name" value="Quinoprotein alcohol dehydrogenase-like"/>
    <property type="match status" value="1"/>
</dbReference>
<keyword evidence="1 5" id="KW-0732">Signal</keyword>
<dbReference type="AlphaFoldDB" id="A0A1I2J137"/>
<gene>
    <name evidence="6" type="ORF">SAMN02745121_09100</name>
</gene>
<protein>
    <submittedName>
        <fullName evidence="6">Myxococcus cysteine-rich repeat-containing protein</fullName>
    </submittedName>
</protein>
<dbReference type="InterPro" id="IPR011047">
    <property type="entry name" value="Quinoprotein_ADH-like_sf"/>
</dbReference>
<dbReference type="RefSeq" id="WP_245913693.1">
    <property type="nucleotide sequence ID" value="NZ_FOMX01000104.1"/>
</dbReference>
<evidence type="ECO:0000256" key="1">
    <source>
        <dbReference type="ARBA" id="ARBA00022729"/>
    </source>
</evidence>
<feature type="compositionally biased region" description="Low complexity" evidence="4">
    <location>
        <begin position="43"/>
        <end position="78"/>
    </location>
</feature>
<feature type="chain" id="PRO_5011635468" evidence="5">
    <location>
        <begin position="26"/>
        <end position="451"/>
    </location>
</feature>